<name>A0A0G1VH19_9BACT</name>
<evidence type="ECO:0000313" key="3">
    <source>
        <dbReference type="EMBL" id="KKW05711.1"/>
    </source>
</evidence>
<evidence type="ECO:0000313" key="4">
    <source>
        <dbReference type="Proteomes" id="UP000034119"/>
    </source>
</evidence>
<dbReference type="InterPro" id="IPR007712">
    <property type="entry name" value="RelE/ParE_toxin"/>
</dbReference>
<dbReference type="PANTHER" id="PTHR35601:SF1">
    <property type="entry name" value="TOXIN RELE"/>
    <property type="match status" value="1"/>
</dbReference>
<proteinExistence type="inferred from homology"/>
<dbReference type="PANTHER" id="PTHR35601">
    <property type="entry name" value="TOXIN RELE"/>
    <property type="match status" value="1"/>
</dbReference>
<evidence type="ECO:0000256" key="2">
    <source>
        <dbReference type="ARBA" id="ARBA00022649"/>
    </source>
</evidence>
<gene>
    <name evidence="3" type="ORF">UY40_C0010G0008</name>
</gene>
<reference evidence="3 4" key="1">
    <citation type="journal article" date="2015" name="Nature">
        <title>rRNA introns, odd ribosomes, and small enigmatic genomes across a large radiation of phyla.</title>
        <authorList>
            <person name="Brown C.T."/>
            <person name="Hug L.A."/>
            <person name="Thomas B.C."/>
            <person name="Sharon I."/>
            <person name="Castelle C.J."/>
            <person name="Singh A."/>
            <person name="Wilkins M.J."/>
            <person name="Williams K.H."/>
            <person name="Banfield J.F."/>
        </authorList>
    </citation>
    <scope>NUCLEOTIDE SEQUENCE [LARGE SCALE GENOMIC DNA]</scope>
</reference>
<comment type="caution">
    <text evidence="3">The sequence shown here is derived from an EMBL/GenBank/DDBJ whole genome shotgun (WGS) entry which is preliminary data.</text>
</comment>
<keyword evidence="2" id="KW-1277">Toxin-antitoxin system</keyword>
<dbReference type="SUPFAM" id="SSF143011">
    <property type="entry name" value="RelE-like"/>
    <property type="match status" value="1"/>
</dbReference>
<protein>
    <submittedName>
        <fullName evidence="3">Addiction module toxin, RelE/StbE family</fullName>
    </submittedName>
</protein>
<dbReference type="Gene3D" id="3.30.2310.20">
    <property type="entry name" value="RelE-like"/>
    <property type="match status" value="1"/>
</dbReference>
<dbReference type="Pfam" id="PF05016">
    <property type="entry name" value="ParE_toxin"/>
    <property type="match status" value="1"/>
</dbReference>
<dbReference type="InterPro" id="IPR035093">
    <property type="entry name" value="RelE/ParE_toxin_dom_sf"/>
</dbReference>
<evidence type="ECO:0000256" key="1">
    <source>
        <dbReference type="ARBA" id="ARBA00006226"/>
    </source>
</evidence>
<dbReference type="NCBIfam" id="TIGR02385">
    <property type="entry name" value="RelE_StbE"/>
    <property type="match status" value="1"/>
</dbReference>
<accession>A0A0G1VH19</accession>
<sequence length="83" mass="9776">MAFSLVYSATARKDIEKLDSVVKKRIGKKILILQTNPFKYSKKLTNLKSPLYRLRVGDYRIVYQVVKNQVFILRVGHRSTIYR</sequence>
<comment type="similarity">
    <text evidence="1">Belongs to the RelE toxin family.</text>
</comment>
<dbReference type="STRING" id="1618342.UY40_C0010G0008"/>
<dbReference type="AlphaFoldDB" id="A0A0G1VH19"/>
<dbReference type="EMBL" id="LCPW01000010">
    <property type="protein sequence ID" value="KKW05711.1"/>
    <property type="molecule type" value="Genomic_DNA"/>
</dbReference>
<dbReference type="Proteomes" id="UP000034119">
    <property type="component" value="Unassembled WGS sequence"/>
</dbReference>
<organism evidence="3 4">
    <name type="scientific">candidate division CPR1 bacterium GW2011_GWC1_49_13</name>
    <dbReference type="NCBI Taxonomy" id="1618342"/>
    <lineage>
        <taxon>Bacteria</taxon>
        <taxon>candidate division CPR1</taxon>
    </lineage>
</organism>